<dbReference type="InterPro" id="IPR007842">
    <property type="entry name" value="HEPN_dom"/>
</dbReference>
<reference evidence="2" key="1">
    <citation type="submission" date="2021-02" db="EMBL/GenBank/DDBJ databases">
        <title>Draft genome sequence of Microbispora sp. RL4-1S isolated from rice leaves in Thailand.</title>
        <authorList>
            <person name="Muangham S."/>
            <person name="Duangmal K."/>
        </authorList>
    </citation>
    <scope>NUCLEOTIDE SEQUENCE</scope>
    <source>
        <strain evidence="2">RL4-1S</strain>
    </source>
</reference>
<dbReference type="EMBL" id="JAFCNB010000028">
    <property type="protein sequence ID" value="MBP2708215.1"/>
    <property type="molecule type" value="Genomic_DNA"/>
</dbReference>
<dbReference type="RefSeq" id="WP_210159480.1">
    <property type="nucleotide sequence ID" value="NZ_JAFCNB010000028.1"/>
</dbReference>
<accession>A0A940WM82</accession>
<evidence type="ECO:0000313" key="3">
    <source>
        <dbReference type="Proteomes" id="UP000674234"/>
    </source>
</evidence>
<evidence type="ECO:0000259" key="1">
    <source>
        <dbReference type="Pfam" id="PF05168"/>
    </source>
</evidence>
<dbReference type="Pfam" id="PF05168">
    <property type="entry name" value="HEPN"/>
    <property type="match status" value="1"/>
</dbReference>
<sequence length="126" mass="14771">MRMREARVLLEAKEWSGAYYLAGYAVECGLKACITRNFGRYRMPDKDLVKDSHVHDLEKLVRLAELNGQRQALEASDPAFAVNWATVKDWNESSRYNEWTEAEAKDLYKAINQRTHGVLQWVRKHW</sequence>
<dbReference type="AlphaFoldDB" id="A0A940WM82"/>
<gene>
    <name evidence="2" type="ORF">JOL79_30990</name>
</gene>
<keyword evidence="3" id="KW-1185">Reference proteome</keyword>
<name>A0A940WM82_9ACTN</name>
<proteinExistence type="predicted"/>
<evidence type="ECO:0000313" key="2">
    <source>
        <dbReference type="EMBL" id="MBP2708215.1"/>
    </source>
</evidence>
<feature type="domain" description="HEPN" evidence="1">
    <location>
        <begin position="3"/>
        <end position="124"/>
    </location>
</feature>
<dbReference type="Gene3D" id="1.20.120.330">
    <property type="entry name" value="Nucleotidyltransferases domain 2"/>
    <property type="match status" value="1"/>
</dbReference>
<comment type="caution">
    <text evidence="2">The sequence shown here is derived from an EMBL/GenBank/DDBJ whole genome shotgun (WGS) entry which is preliminary data.</text>
</comment>
<protein>
    <submittedName>
        <fullName evidence="2">HEPN domain-containing protein</fullName>
    </submittedName>
</protein>
<dbReference type="Proteomes" id="UP000674234">
    <property type="component" value="Unassembled WGS sequence"/>
</dbReference>
<organism evidence="2 3">
    <name type="scientific">Microbispora oryzae</name>
    <dbReference type="NCBI Taxonomy" id="2806554"/>
    <lineage>
        <taxon>Bacteria</taxon>
        <taxon>Bacillati</taxon>
        <taxon>Actinomycetota</taxon>
        <taxon>Actinomycetes</taxon>
        <taxon>Streptosporangiales</taxon>
        <taxon>Streptosporangiaceae</taxon>
        <taxon>Microbispora</taxon>
    </lineage>
</organism>